<name>A0A922HMR2_DERFA</name>
<organism evidence="2 3">
    <name type="scientific">Dermatophagoides farinae</name>
    <name type="common">American house dust mite</name>
    <dbReference type="NCBI Taxonomy" id="6954"/>
    <lineage>
        <taxon>Eukaryota</taxon>
        <taxon>Metazoa</taxon>
        <taxon>Ecdysozoa</taxon>
        <taxon>Arthropoda</taxon>
        <taxon>Chelicerata</taxon>
        <taxon>Arachnida</taxon>
        <taxon>Acari</taxon>
        <taxon>Acariformes</taxon>
        <taxon>Sarcoptiformes</taxon>
        <taxon>Astigmata</taxon>
        <taxon>Psoroptidia</taxon>
        <taxon>Analgoidea</taxon>
        <taxon>Pyroglyphidae</taxon>
        <taxon>Dermatophagoidinae</taxon>
        <taxon>Dermatophagoides</taxon>
    </lineage>
</organism>
<evidence type="ECO:0000313" key="3">
    <source>
        <dbReference type="Proteomes" id="UP000790347"/>
    </source>
</evidence>
<evidence type="ECO:0000313" key="2">
    <source>
        <dbReference type="EMBL" id="KAH9493890.1"/>
    </source>
</evidence>
<dbReference type="Proteomes" id="UP000790347">
    <property type="component" value="Unassembled WGS sequence"/>
</dbReference>
<sequence length="204" mass="23176">MSKSSFSVARLKKSSSSSSSYISKSWPLPRSLFNYFPNYRQGPKPWIIICKHCKALMNIYHHNRRRTTTELLKRHLYIVAHQPTTIIENNCSSSSSSKSMLKNKKNKSMEKSLIKRSIDPRKLPLKKRFSPNFRYDHHQHDYHRNILHLEWRPSSSSSPSPPTAAAAATTTSVSSKSKCSILKSKLPSTASTATTTVIEVITID</sequence>
<dbReference type="EMBL" id="ASGP02000008">
    <property type="protein sequence ID" value="KAH9493890.1"/>
    <property type="molecule type" value="Genomic_DNA"/>
</dbReference>
<dbReference type="AlphaFoldDB" id="A0A922HMR2"/>
<protein>
    <submittedName>
        <fullName evidence="2">Uncharacterized protein</fullName>
    </submittedName>
</protein>
<proteinExistence type="predicted"/>
<gene>
    <name evidence="2" type="ORF">DERF_014617</name>
</gene>
<keyword evidence="3" id="KW-1185">Reference proteome</keyword>
<reference evidence="2" key="1">
    <citation type="submission" date="2013-05" db="EMBL/GenBank/DDBJ databases">
        <authorList>
            <person name="Yim A.K.Y."/>
            <person name="Chan T.F."/>
            <person name="Ji K.M."/>
            <person name="Liu X.Y."/>
            <person name="Zhou J.W."/>
            <person name="Li R.Q."/>
            <person name="Yang K.Y."/>
            <person name="Li J."/>
            <person name="Li M."/>
            <person name="Law P.T.W."/>
            <person name="Wu Y.L."/>
            <person name="Cai Z.L."/>
            <person name="Qin H."/>
            <person name="Bao Y."/>
            <person name="Leung R.K.K."/>
            <person name="Ng P.K.S."/>
            <person name="Zou J."/>
            <person name="Zhong X.J."/>
            <person name="Ran P.X."/>
            <person name="Zhong N.S."/>
            <person name="Liu Z.G."/>
            <person name="Tsui S.K.W."/>
        </authorList>
    </citation>
    <scope>NUCLEOTIDE SEQUENCE</scope>
    <source>
        <strain evidence="2">Derf</strain>
        <tissue evidence="2">Whole organism</tissue>
    </source>
</reference>
<feature type="region of interest" description="Disordered" evidence="1">
    <location>
        <begin position="91"/>
        <end position="110"/>
    </location>
</feature>
<reference evidence="2" key="2">
    <citation type="journal article" date="2022" name="Res Sq">
        <title>Comparative Genomics Reveals Insights into the Divergent Evolution of Astigmatic Mites and Household Pest Adaptations.</title>
        <authorList>
            <person name="Xiong Q."/>
            <person name="Wan A.T.-Y."/>
            <person name="Liu X.-Y."/>
            <person name="Fung C.S.-H."/>
            <person name="Xiao X."/>
            <person name="Malainual N."/>
            <person name="Hou J."/>
            <person name="Wang L."/>
            <person name="Wang M."/>
            <person name="Yang K."/>
            <person name="Cui Y."/>
            <person name="Leung E."/>
            <person name="Nong W."/>
            <person name="Shin S.-K."/>
            <person name="Au S."/>
            <person name="Jeong K.Y."/>
            <person name="Chew F.T."/>
            <person name="Hui J."/>
            <person name="Leung T.F."/>
            <person name="Tungtrongchitr A."/>
            <person name="Zhong N."/>
            <person name="Liu Z."/>
            <person name="Tsui S."/>
        </authorList>
    </citation>
    <scope>NUCLEOTIDE SEQUENCE</scope>
    <source>
        <strain evidence="2">Derf</strain>
        <tissue evidence="2">Whole organism</tissue>
    </source>
</reference>
<evidence type="ECO:0000256" key="1">
    <source>
        <dbReference type="SAM" id="MobiDB-lite"/>
    </source>
</evidence>
<comment type="caution">
    <text evidence="2">The sequence shown here is derived from an EMBL/GenBank/DDBJ whole genome shotgun (WGS) entry which is preliminary data.</text>
</comment>
<accession>A0A922HMR2</accession>